<proteinExistence type="predicted"/>
<feature type="compositionally biased region" description="Basic and acidic residues" evidence="1">
    <location>
        <begin position="111"/>
        <end position="124"/>
    </location>
</feature>
<gene>
    <name evidence="2" type="ORF">FF38_10473</name>
</gene>
<evidence type="ECO:0000256" key="1">
    <source>
        <dbReference type="SAM" id="MobiDB-lite"/>
    </source>
</evidence>
<evidence type="ECO:0000313" key="2">
    <source>
        <dbReference type="EMBL" id="KNC23593.1"/>
    </source>
</evidence>
<keyword evidence="3" id="KW-1185">Reference proteome</keyword>
<name>A0A0L0BUC6_LUCCU</name>
<reference evidence="2 3" key="1">
    <citation type="journal article" date="2015" name="Nat. Commun.">
        <title>Lucilia cuprina genome unlocks parasitic fly biology to underpin future interventions.</title>
        <authorList>
            <person name="Anstead C.A."/>
            <person name="Korhonen P.K."/>
            <person name="Young N.D."/>
            <person name="Hall R.S."/>
            <person name="Jex A.R."/>
            <person name="Murali S.C."/>
            <person name="Hughes D.S."/>
            <person name="Lee S.F."/>
            <person name="Perry T."/>
            <person name="Stroehlein A.J."/>
            <person name="Ansell B.R."/>
            <person name="Breugelmans B."/>
            <person name="Hofmann A."/>
            <person name="Qu J."/>
            <person name="Dugan S."/>
            <person name="Lee S.L."/>
            <person name="Chao H."/>
            <person name="Dinh H."/>
            <person name="Han Y."/>
            <person name="Doddapaneni H.V."/>
            <person name="Worley K.C."/>
            <person name="Muzny D.M."/>
            <person name="Ioannidis P."/>
            <person name="Waterhouse R.M."/>
            <person name="Zdobnov E.M."/>
            <person name="James P.J."/>
            <person name="Bagnall N.H."/>
            <person name="Kotze A.C."/>
            <person name="Gibbs R.A."/>
            <person name="Richards S."/>
            <person name="Batterham P."/>
            <person name="Gasser R.B."/>
        </authorList>
    </citation>
    <scope>NUCLEOTIDE SEQUENCE [LARGE SCALE GENOMIC DNA]</scope>
    <source>
        <strain evidence="2 3">LS</strain>
        <tissue evidence="2">Full body</tissue>
    </source>
</reference>
<evidence type="ECO:0000313" key="3">
    <source>
        <dbReference type="Proteomes" id="UP000037069"/>
    </source>
</evidence>
<feature type="region of interest" description="Disordered" evidence="1">
    <location>
        <begin position="40"/>
        <end position="173"/>
    </location>
</feature>
<dbReference type="Proteomes" id="UP000037069">
    <property type="component" value="Unassembled WGS sequence"/>
</dbReference>
<feature type="compositionally biased region" description="Basic and acidic residues" evidence="1">
    <location>
        <begin position="68"/>
        <end position="87"/>
    </location>
</feature>
<comment type="caution">
    <text evidence="2">The sequence shown here is derived from an EMBL/GenBank/DDBJ whole genome shotgun (WGS) entry which is preliminary data.</text>
</comment>
<protein>
    <submittedName>
        <fullName evidence="2">Uncharacterized protein</fullName>
    </submittedName>
</protein>
<sequence length="173" mass="20102">MEAMNIPYFDLQEGIIEGFNRKQGDVRSQVEALALVDFKSKPRSRNVSKKSTNDSFEEEYGETFSNDPEARRQRYEQYEREQQEKGKQQAQQMPPRRSGQRSGNYDDYDYEHEHDNGRADELPRRSGSGRRSGNYDYEEEPPVPRRSGQPSGQPSGHYDREPEPPAPRRSGQL</sequence>
<accession>A0A0L0BUC6</accession>
<organism evidence="2 3">
    <name type="scientific">Lucilia cuprina</name>
    <name type="common">Green bottle fly</name>
    <name type="synonym">Australian sheep blowfly</name>
    <dbReference type="NCBI Taxonomy" id="7375"/>
    <lineage>
        <taxon>Eukaryota</taxon>
        <taxon>Metazoa</taxon>
        <taxon>Ecdysozoa</taxon>
        <taxon>Arthropoda</taxon>
        <taxon>Hexapoda</taxon>
        <taxon>Insecta</taxon>
        <taxon>Pterygota</taxon>
        <taxon>Neoptera</taxon>
        <taxon>Endopterygota</taxon>
        <taxon>Diptera</taxon>
        <taxon>Brachycera</taxon>
        <taxon>Muscomorpha</taxon>
        <taxon>Oestroidea</taxon>
        <taxon>Calliphoridae</taxon>
        <taxon>Luciliinae</taxon>
        <taxon>Lucilia</taxon>
    </lineage>
</organism>
<feature type="non-terminal residue" evidence="2">
    <location>
        <position position="173"/>
    </location>
</feature>
<dbReference type="AlphaFoldDB" id="A0A0L0BUC6"/>
<dbReference type="EMBL" id="JRES01001333">
    <property type="protein sequence ID" value="KNC23593.1"/>
    <property type="molecule type" value="Genomic_DNA"/>
</dbReference>